<dbReference type="AlphaFoldDB" id="A0A8J5C9M5"/>
<keyword evidence="4" id="KW-1185">Reference proteome</keyword>
<dbReference type="Proteomes" id="UP000734854">
    <property type="component" value="Unassembled WGS sequence"/>
</dbReference>
<accession>A0A8J5C9M5</accession>
<keyword evidence="2" id="KW-0472">Membrane</keyword>
<sequence length="389" mass="43768">MAPPSITGKSPPLSLITGKPSPLSLITGKPVIVRVKRKAFQAKLDAFWLEIDERPHKKAFLGLGNLSISDCGTGKVLNELASKKILVQHLETVGHSQSVKDVLHSFLTSSVESVSNLLSLSLFNPQQPSRNTKEFKGRSDRRSLYKPDKDLTRSSRFEQIWKKRGSIDEEEYSLHEKCYLYDVVRVDAEDETHQRVPKAKDAPDVDGAMLDKYLPLLREFLPQAVEEIEHYKATTEDNFVYDIYTHEVGVDTNTDNTEEVQVYMEDDYDDGLSQSDYESDDSNAENNPWNDYCDEETSEDEDENESAFAYFEDSDSNYEQMADWGPVFVAVVLFVLLSPGLLFQVPAKGRVVEFGNLQTSGMSIFIHSIIFLGLAAVFILAIGVHVHLG</sequence>
<dbReference type="EMBL" id="JACMSC010000021">
    <property type="protein sequence ID" value="KAG6470442.1"/>
    <property type="molecule type" value="Genomic_DNA"/>
</dbReference>
<name>A0A8J5C9M5_ZINOF</name>
<dbReference type="PANTHER" id="PTHR33128">
    <property type="entry name" value="OS05G0103400 PROTEIN"/>
    <property type="match status" value="1"/>
</dbReference>
<dbReference type="PANTHER" id="PTHR33128:SF9">
    <property type="entry name" value="PROTEIN, PUTATIVE-RELATED"/>
    <property type="match status" value="1"/>
</dbReference>
<feature type="transmembrane region" description="Helical" evidence="2">
    <location>
        <begin position="324"/>
        <end position="343"/>
    </location>
</feature>
<evidence type="ECO:0000256" key="1">
    <source>
        <dbReference type="SAM" id="MobiDB-lite"/>
    </source>
</evidence>
<keyword evidence="2" id="KW-0812">Transmembrane</keyword>
<organism evidence="3 4">
    <name type="scientific">Zingiber officinale</name>
    <name type="common">Ginger</name>
    <name type="synonym">Amomum zingiber</name>
    <dbReference type="NCBI Taxonomy" id="94328"/>
    <lineage>
        <taxon>Eukaryota</taxon>
        <taxon>Viridiplantae</taxon>
        <taxon>Streptophyta</taxon>
        <taxon>Embryophyta</taxon>
        <taxon>Tracheophyta</taxon>
        <taxon>Spermatophyta</taxon>
        <taxon>Magnoliopsida</taxon>
        <taxon>Liliopsida</taxon>
        <taxon>Zingiberales</taxon>
        <taxon>Zingiberaceae</taxon>
        <taxon>Zingiber</taxon>
    </lineage>
</organism>
<gene>
    <name evidence="3" type="ORF">ZIOFF_071515</name>
</gene>
<dbReference type="InterPro" id="IPR021775">
    <property type="entry name" value="DUF3339"/>
</dbReference>
<evidence type="ECO:0000256" key="2">
    <source>
        <dbReference type="SAM" id="Phobius"/>
    </source>
</evidence>
<feature type="region of interest" description="Disordered" evidence="1">
    <location>
        <begin position="269"/>
        <end position="304"/>
    </location>
</feature>
<dbReference type="Pfam" id="PF11820">
    <property type="entry name" value="DUF3339"/>
    <property type="match status" value="1"/>
</dbReference>
<proteinExistence type="predicted"/>
<comment type="caution">
    <text evidence="3">The sequence shown here is derived from an EMBL/GenBank/DDBJ whole genome shotgun (WGS) entry which is preliminary data.</text>
</comment>
<keyword evidence="2" id="KW-1133">Transmembrane helix</keyword>
<feature type="compositionally biased region" description="Acidic residues" evidence="1">
    <location>
        <begin position="292"/>
        <end position="304"/>
    </location>
</feature>
<evidence type="ECO:0000313" key="4">
    <source>
        <dbReference type="Proteomes" id="UP000734854"/>
    </source>
</evidence>
<reference evidence="3 4" key="1">
    <citation type="submission" date="2020-08" db="EMBL/GenBank/DDBJ databases">
        <title>Plant Genome Project.</title>
        <authorList>
            <person name="Zhang R.-G."/>
        </authorList>
    </citation>
    <scope>NUCLEOTIDE SEQUENCE [LARGE SCALE GENOMIC DNA]</scope>
    <source>
        <tissue evidence="3">Rhizome</tissue>
    </source>
</reference>
<evidence type="ECO:0000313" key="3">
    <source>
        <dbReference type="EMBL" id="KAG6470442.1"/>
    </source>
</evidence>
<feature type="transmembrane region" description="Helical" evidence="2">
    <location>
        <begin position="364"/>
        <end position="388"/>
    </location>
</feature>
<protein>
    <submittedName>
        <fullName evidence="3">Uncharacterized protein</fullName>
    </submittedName>
</protein>